<name>A0A9N9K6V3_9GLOM</name>
<dbReference type="Pfam" id="PF22241">
    <property type="entry name" value="PSMD12-CSN4_N"/>
    <property type="match status" value="1"/>
</dbReference>
<evidence type="ECO:0000259" key="1">
    <source>
        <dbReference type="Pfam" id="PF22241"/>
    </source>
</evidence>
<sequence length="71" mass="8148">AITKMVQETMKFLDGTPDQETKLELIDTLRTVTEGKIYVEVERARLTRLLSKIKEDEGKINEAADILQELQ</sequence>
<dbReference type="Proteomes" id="UP000789396">
    <property type="component" value="Unassembled WGS sequence"/>
</dbReference>
<dbReference type="PANTHER" id="PTHR10855:SF1">
    <property type="entry name" value="26S PROTEASOME NON-ATPASE REGULATORY SUBUNIT 12"/>
    <property type="match status" value="1"/>
</dbReference>
<accession>A0A9N9K6V3</accession>
<dbReference type="InterPro" id="IPR054559">
    <property type="entry name" value="PSMD12-CSN4-like_N"/>
</dbReference>
<evidence type="ECO:0000313" key="2">
    <source>
        <dbReference type="EMBL" id="CAG8811146.1"/>
    </source>
</evidence>
<dbReference type="OrthoDB" id="268763at2759"/>
<dbReference type="AlphaFoldDB" id="A0A9N9K6V3"/>
<comment type="caution">
    <text evidence="2">The sequence shown here is derived from an EMBL/GenBank/DDBJ whole genome shotgun (WGS) entry which is preliminary data.</text>
</comment>
<dbReference type="PANTHER" id="PTHR10855">
    <property type="entry name" value="26S PROTEASOME NON-ATPASE REGULATORY SUBUNIT 12/COP9 SIGNALOSOME COMPLEX SUBUNIT 4"/>
    <property type="match status" value="1"/>
</dbReference>
<feature type="non-terminal residue" evidence="2">
    <location>
        <position position="71"/>
    </location>
</feature>
<dbReference type="EMBL" id="CAJVPZ010084990">
    <property type="protein sequence ID" value="CAG8811146.1"/>
    <property type="molecule type" value="Genomic_DNA"/>
</dbReference>
<organism evidence="2 3">
    <name type="scientific">Racocetra fulgida</name>
    <dbReference type="NCBI Taxonomy" id="60492"/>
    <lineage>
        <taxon>Eukaryota</taxon>
        <taxon>Fungi</taxon>
        <taxon>Fungi incertae sedis</taxon>
        <taxon>Mucoromycota</taxon>
        <taxon>Glomeromycotina</taxon>
        <taxon>Glomeromycetes</taxon>
        <taxon>Diversisporales</taxon>
        <taxon>Gigasporaceae</taxon>
        <taxon>Racocetra</taxon>
    </lineage>
</organism>
<reference evidence="2" key="1">
    <citation type="submission" date="2021-06" db="EMBL/GenBank/DDBJ databases">
        <authorList>
            <person name="Kallberg Y."/>
            <person name="Tangrot J."/>
            <person name="Rosling A."/>
        </authorList>
    </citation>
    <scope>NUCLEOTIDE SEQUENCE</scope>
    <source>
        <strain evidence="2">IN212</strain>
    </source>
</reference>
<protein>
    <submittedName>
        <fullName evidence="2">15812_t:CDS:1</fullName>
    </submittedName>
</protein>
<proteinExistence type="predicted"/>
<feature type="non-terminal residue" evidence="2">
    <location>
        <position position="1"/>
    </location>
</feature>
<keyword evidence="3" id="KW-1185">Reference proteome</keyword>
<gene>
    <name evidence="2" type="ORF">RFULGI_LOCUS18764</name>
</gene>
<evidence type="ECO:0000313" key="3">
    <source>
        <dbReference type="Proteomes" id="UP000789396"/>
    </source>
</evidence>
<feature type="domain" description="PSMD12/CSN4-like N-terminal" evidence="1">
    <location>
        <begin position="1"/>
        <end position="71"/>
    </location>
</feature>
<dbReference type="GO" id="GO:0008541">
    <property type="term" value="C:proteasome regulatory particle, lid subcomplex"/>
    <property type="evidence" value="ECO:0007669"/>
    <property type="project" value="TreeGrafter"/>
</dbReference>
<dbReference type="GO" id="GO:0005737">
    <property type="term" value="C:cytoplasm"/>
    <property type="evidence" value="ECO:0007669"/>
    <property type="project" value="TreeGrafter"/>
</dbReference>
<dbReference type="InterPro" id="IPR040134">
    <property type="entry name" value="PSMD12/CSN4"/>
</dbReference>